<gene>
    <name evidence="1" type="ORF">CLOSTHATH_02557</name>
</gene>
<sequence>MVINKKDKSVRTLVVLTLFLILQESAPVVLKSPPDRITLRRTEIMSRKRPAAGGES</sequence>
<evidence type="ECO:0000313" key="1">
    <source>
        <dbReference type="EMBL" id="EFC99246.1"/>
    </source>
</evidence>
<dbReference type="EMBL" id="ACIO01000203">
    <property type="protein sequence ID" value="EFC99246.1"/>
    <property type="molecule type" value="Genomic_DNA"/>
</dbReference>
<evidence type="ECO:0000313" key="2">
    <source>
        <dbReference type="Proteomes" id="UP000004968"/>
    </source>
</evidence>
<feature type="non-terminal residue" evidence="1">
    <location>
        <position position="56"/>
    </location>
</feature>
<name>D3AG21_9FIRM</name>
<proteinExistence type="predicted"/>
<organism evidence="1 2">
    <name type="scientific">Hungatella hathewayi DSM 13479</name>
    <dbReference type="NCBI Taxonomy" id="566550"/>
    <lineage>
        <taxon>Bacteria</taxon>
        <taxon>Bacillati</taxon>
        <taxon>Bacillota</taxon>
        <taxon>Clostridia</taxon>
        <taxon>Lachnospirales</taxon>
        <taxon>Lachnospiraceae</taxon>
        <taxon>Hungatella</taxon>
    </lineage>
</organism>
<dbReference type="Proteomes" id="UP000004968">
    <property type="component" value="Unassembled WGS sequence"/>
</dbReference>
<protein>
    <submittedName>
        <fullName evidence="1">Uncharacterized protein</fullName>
    </submittedName>
</protein>
<comment type="caution">
    <text evidence="1">The sequence shown here is derived from an EMBL/GenBank/DDBJ whole genome shotgun (WGS) entry which is preliminary data.</text>
</comment>
<dbReference type="HOGENOM" id="CLU_3018853_0_0_9"/>
<reference evidence="1 2" key="1">
    <citation type="submission" date="2010-01" db="EMBL/GenBank/DDBJ databases">
        <authorList>
            <person name="Weinstock G."/>
            <person name="Sodergren E."/>
            <person name="Clifton S."/>
            <person name="Fulton L."/>
            <person name="Fulton B."/>
            <person name="Courtney L."/>
            <person name="Fronick C."/>
            <person name="Harrison M."/>
            <person name="Strong C."/>
            <person name="Farmer C."/>
            <person name="Delahaunty K."/>
            <person name="Markovic C."/>
            <person name="Hall O."/>
            <person name="Minx P."/>
            <person name="Tomlinson C."/>
            <person name="Mitreva M."/>
            <person name="Nelson J."/>
            <person name="Hou S."/>
            <person name="Wollam A."/>
            <person name="Pepin K.H."/>
            <person name="Johnson M."/>
            <person name="Bhonagiri V."/>
            <person name="Nash W.E."/>
            <person name="Warren W."/>
            <person name="Chinwalla A."/>
            <person name="Mardis E.R."/>
            <person name="Wilson R.K."/>
        </authorList>
    </citation>
    <scope>NUCLEOTIDE SEQUENCE [LARGE SCALE GENOMIC DNA]</scope>
    <source>
        <strain evidence="1 2">DSM 13479</strain>
    </source>
</reference>
<dbReference type="AlphaFoldDB" id="D3AG21"/>
<accession>D3AG21</accession>